<dbReference type="InterPro" id="IPR000700">
    <property type="entry name" value="PAS-assoc_C"/>
</dbReference>
<dbReference type="SMART" id="SM00267">
    <property type="entry name" value="GGDEF"/>
    <property type="match status" value="1"/>
</dbReference>
<dbReference type="STRING" id="375760.SAMN04488073_2444"/>
<dbReference type="PANTHER" id="PTHR44757">
    <property type="entry name" value="DIGUANYLATE CYCLASE DGCP"/>
    <property type="match status" value="1"/>
</dbReference>
<feature type="domain" description="PAS" evidence="4">
    <location>
        <begin position="366"/>
        <end position="434"/>
    </location>
</feature>
<dbReference type="Pfam" id="PF13426">
    <property type="entry name" value="PAS_9"/>
    <property type="match status" value="1"/>
</dbReference>
<dbReference type="SMART" id="SM00052">
    <property type="entry name" value="EAL"/>
    <property type="match status" value="1"/>
</dbReference>
<comment type="cofactor">
    <cofactor evidence="1">
        <name>Mg(2+)</name>
        <dbReference type="ChEBI" id="CHEBI:18420"/>
    </cofactor>
</comment>
<dbReference type="InterPro" id="IPR052155">
    <property type="entry name" value="Biofilm_reg_signaling"/>
</dbReference>
<feature type="domain" description="PAC" evidence="5">
    <location>
        <begin position="435"/>
        <end position="489"/>
    </location>
</feature>
<reference evidence="9" key="1">
    <citation type="submission" date="2016-10" db="EMBL/GenBank/DDBJ databases">
        <authorList>
            <person name="Varghese N."/>
            <person name="Submissions S."/>
        </authorList>
    </citation>
    <scope>NUCLEOTIDE SEQUENCE [LARGE SCALE GENOMIC DNA]</scope>
    <source>
        <strain evidence="9">CGMCC 1.6294</strain>
    </source>
</reference>
<evidence type="ECO:0000313" key="8">
    <source>
        <dbReference type="EMBL" id="SFR50329.1"/>
    </source>
</evidence>
<dbReference type="SUPFAM" id="SSF55785">
    <property type="entry name" value="PYP-like sensor domain (PAS domain)"/>
    <property type="match status" value="2"/>
</dbReference>
<name>A0A1I6H787_9GAMM</name>
<sequence>MNGANRLFSARLATFAAAPVLALLAGLGNIFSVSLAFGVDLIFGPIFVFIAVAFLSLPAALAVAGACGAATWFMWGHPYAALVFALEAAIVFGLSRRRGKSLLSADILFWILAGMPITLLYLTQIIALPFESSWLITLKQFINAVFNVLVASLAVLLINIGLGRFSRFYLGRQQIKNILFHSLVALILGAGTVPIIQSSKHDERNTENLLVARLSGLLNHLATDVELSERPADEVLSDFVARPRIDSSLAFAILDPFGTVVASNGGPWTDQLRPTSAPMKDGELRFLEPPGNLSFVQALRQGRYQMVQSVNNGEPLTVVVQAPSGPVAAQLAGAAFKLVVLLGVLLLLGILASQILSRVLTAPIWRLSTALNSSTNGIVITDLEGRVEWLNEGFTRISGYGIEDMKGRKLAPVLANAGADEEAVTRIRRALADRRSFEEEVTNRGKDGLPYWVRINCEPLRAENGGITGFIAVETEVTEQRRMSELELFGREALEKLARRGALEEVYRTVLANLESMIRVRCVIELGGPDCEANTYFPPASYLLVGKGSIAALASRPWQVVPVRDSQGLRLGSLRILRLVGGPQTPWEVDVINRACQVISIATERFMSDRKLQETASVFRHVDEGIFLTDSDFVIVDVNAAFSQITGCPIDEAAGCKVESLFPDQDTAFLSPAVLVALDQFGQWQGETALTNKRGDVVELVLKISAIRGERGAVRRYIFLISDITELKTYQRQLESMARYDALTGLPNRVLLGDRLDQAMRQAERNRKRLAVLFLDLDGFKQVNDTLGHESGDQLLQIVTHRISAELRDSDTFSRFGGDEFVIVLPELEKQETADDVVRRILSAVSKDVLLSGRRVDITASIGLTFYPQKDELDADQLLRQADQAMYAAKQQGRNGYQYFDTENDKAVREFHESVSQVSLALQNNEFVLYYQPKVNMRTGAVIGLEALIRWQHPELGLVAPGEFLPLIEHHALSVSVGEWVLDAAMRQMAAWRDQGLEVPVSVNINSFHLRQKHFACRLKDILERYPSVPAGELELEIVETSALEDLETVSELIHECRALGVVFSLDDFGTGYSSLSYLRRLPVEKLKIDMSFVRDMLRDPNDFAIVQGILGLADSFGLDVIAEGVETPDHSARLMDIGCLYGQGYGIAKPMPGDHVRHWAEQWRENFPDGLQQAGSLPAIVGANAPK</sequence>
<feature type="transmembrane region" description="Helical" evidence="3">
    <location>
        <begin position="142"/>
        <end position="166"/>
    </location>
</feature>
<evidence type="ECO:0000259" key="6">
    <source>
        <dbReference type="PROSITE" id="PS50883"/>
    </source>
</evidence>
<keyword evidence="3" id="KW-1133">Transmembrane helix</keyword>
<evidence type="ECO:0000313" key="9">
    <source>
        <dbReference type="Proteomes" id="UP000199290"/>
    </source>
</evidence>
<dbReference type="InterPro" id="IPR029787">
    <property type="entry name" value="Nucleotide_cyclase"/>
</dbReference>
<dbReference type="InterPro" id="IPR000014">
    <property type="entry name" value="PAS"/>
</dbReference>
<feature type="domain" description="PAC" evidence="5">
    <location>
        <begin position="684"/>
        <end position="736"/>
    </location>
</feature>
<dbReference type="Pfam" id="PF00563">
    <property type="entry name" value="EAL"/>
    <property type="match status" value="1"/>
</dbReference>
<keyword evidence="2" id="KW-0418">Kinase</keyword>
<dbReference type="OrthoDB" id="9176779at2"/>
<evidence type="ECO:0000256" key="3">
    <source>
        <dbReference type="SAM" id="Phobius"/>
    </source>
</evidence>
<gene>
    <name evidence="8" type="ORF">SAMN04488073_2444</name>
</gene>
<dbReference type="Proteomes" id="UP000199290">
    <property type="component" value="Unassembled WGS sequence"/>
</dbReference>
<evidence type="ECO:0000256" key="2">
    <source>
        <dbReference type="ARBA" id="ARBA00022777"/>
    </source>
</evidence>
<dbReference type="SMART" id="SM00091">
    <property type="entry name" value="PAS"/>
    <property type="match status" value="2"/>
</dbReference>
<feature type="domain" description="GGDEF" evidence="7">
    <location>
        <begin position="768"/>
        <end position="902"/>
    </location>
</feature>
<dbReference type="InterPro" id="IPR000160">
    <property type="entry name" value="GGDEF_dom"/>
</dbReference>
<dbReference type="CDD" id="cd00130">
    <property type="entry name" value="PAS"/>
    <property type="match status" value="2"/>
</dbReference>
<dbReference type="EMBL" id="FOYV01000001">
    <property type="protein sequence ID" value="SFR50329.1"/>
    <property type="molecule type" value="Genomic_DNA"/>
</dbReference>
<feature type="transmembrane region" description="Helical" evidence="3">
    <location>
        <begin position="79"/>
        <end position="95"/>
    </location>
</feature>
<dbReference type="PROSITE" id="PS50883">
    <property type="entry name" value="EAL"/>
    <property type="match status" value="1"/>
</dbReference>
<dbReference type="InterPro" id="IPR001633">
    <property type="entry name" value="EAL_dom"/>
</dbReference>
<dbReference type="SMART" id="SM00086">
    <property type="entry name" value="PAC"/>
    <property type="match status" value="2"/>
</dbReference>
<keyword evidence="3" id="KW-0472">Membrane</keyword>
<dbReference type="PROSITE" id="PS50887">
    <property type="entry name" value="GGDEF"/>
    <property type="match status" value="1"/>
</dbReference>
<dbReference type="CDD" id="cd01949">
    <property type="entry name" value="GGDEF"/>
    <property type="match status" value="1"/>
</dbReference>
<dbReference type="InterPro" id="IPR013656">
    <property type="entry name" value="PAS_4"/>
</dbReference>
<feature type="transmembrane region" description="Helical" evidence="3">
    <location>
        <begin position="46"/>
        <end position="73"/>
    </location>
</feature>
<accession>A0A1I6H787</accession>
<organism evidence="8 9">
    <name type="scientific">Marinobacter gudaonensis</name>
    <dbReference type="NCBI Taxonomy" id="375760"/>
    <lineage>
        <taxon>Bacteria</taxon>
        <taxon>Pseudomonadati</taxon>
        <taxon>Pseudomonadota</taxon>
        <taxon>Gammaproteobacteria</taxon>
        <taxon>Pseudomonadales</taxon>
        <taxon>Marinobacteraceae</taxon>
        <taxon>Marinobacter</taxon>
    </lineage>
</organism>
<proteinExistence type="predicted"/>
<feature type="transmembrane region" description="Helical" evidence="3">
    <location>
        <begin position="107"/>
        <end position="130"/>
    </location>
</feature>
<feature type="domain" description="EAL" evidence="6">
    <location>
        <begin position="911"/>
        <end position="1165"/>
    </location>
</feature>
<keyword evidence="2" id="KW-0808">Transferase</keyword>
<evidence type="ECO:0000259" key="7">
    <source>
        <dbReference type="PROSITE" id="PS50887"/>
    </source>
</evidence>
<evidence type="ECO:0000256" key="1">
    <source>
        <dbReference type="ARBA" id="ARBA00001946"/>
    </source>
</evidence>
<dbReference type="GO" id="GO:0016301">
    <property type="term" value="F:kinase activity"/>
    <property type="evidence" value="ECO:0007669"/>
    <property type="project" value="UniProtKB-KW"/>
</dbReference>
<dbReference type="RefSeq" id="WP_091990174.1">
    <property type="nucleotide sequence ID" value="NZ_FOYV01000001.1"/>
</dbReference>
<dbReference type="CDD" id="cd01948">
    <property type="entry name" value="EAL"/>
    <property type="match status" value="1"/>
</dbReference>
<dbReference type="SUPFAM" id="SSF55073">
    <property type="entry name" value="Nucleotide cyclase"/>
    <property type="match status" value="1"/>
</dbReference>
<keyword evidence="9" id="KW-1185">Reference proteome</keyword>
<dbReference type="Pfam" id="PF00990">
    <property type="entry name" value="GGDEF"/>
    <property type="match status" value="1"/>
</dbReference>
<dbReference type="PROSITE" id="PS50112">
    <property type="entry name" value="PAS"/>
    <property type="match status" value="2"/>
</dbReference>
<dbReference type="NCBIfam" id="TIGR00254">
    <property type="entry name" value="GGDEF"/>
    <property type="match status" value="1"/>
</dbReference>
<evidence type="ECO:0000259" key="4">
    <source>
        <dbReference type="PROSITE" id="PS50112"/>
    </source>
</evidence>
<dbReference type="PANTHER" id="PTHR44757:SF2">
    <property type="entry name" value="BIOFILM ARCHITECTURE MAINTENANCE PROTEIN MBAA"/>
    <property type="match status" value="1"/>
</dbReference>
<dbReference type="PROSITE" id="PS50113">
    <property type="entry name" value="PAC"/>
    <property type="match status" value="2"/>
</dbReference>
<dbReference type="FunFam" id="3.30.70.270:FF:000001">
    <property type="entry name" value="Diguanylate cyclase domain protein"/>
    <property type="match status" value="1"/>
</dbReference>
<dbReference type="InterPro" id="IPR001610">
    <property type="entry name" value="PAC"/>
</dbReference>
<dbReference type="Gene3D" id="3.30.70.270">
    <property type="match status" value="1"/>
</dbReference>
<dbReference type="Gene3D" id="3.30.450.20">
    <property type="entry name" value="PAS domain"/>
    <property type="match status" value="2"/>
</dbReference>
<feature type="transmembrane region" description="Helical" evidence="3">
    <location>
        <begin position="12"/>
        <end position="39"/>
    </location>
</feature>
<dbReference type="Pfam" id="PF08448">
    <property type="entry name" value="PAS_4"/>
    <property type="match status" value="1"/>
</dbReference>
<dbReference type="NCBIfam" id="TIGR00229">
    <property type="entry name" value="sensory_box"/>
    <property type="match status" value="2"/>
</dbReference>
<keyword evidence="3" id="KW-0812">Transmembrane</keyword>
<dbReference type="InterPro" id="IPR035965">
    <property type="entry name" value="PAS-like_dom_sf"/>
</dbReference>
<evidence type="ECO:0000259" key="5">
    <source>
        <dbReference type="PROSITE" id="PS50113"/>
    </source>
</evidence>
<dbReference type="InterPro" id="IPR043128">
    <property type="entry name" value="Rev_trsase/Diguanyl_cyclase"/>
</dbReference>
<protein>
    <submittedName>
        <fullName evidence="8">PAS domain S-box-containing protein/diguanylate cyclase (GGDEF) domain-containing protein</fullName>
    </submittedName>
</protein>
<feature type="domain" description="PAS" evidence="4">
    <location>
        <begin position="611"/>
        <end position="655"/>
    </location>
</feature>
<feature type="transmembrane region" description="Helical" evidence="3">
    <location>
        <begin position="334"/>
        <end position="356"/>
    </location>
</feature>
<dbReference type="AlphaFoldDB" id="A0A1I6H787"/>
<dbReference type="Gene3D" id="3.20.20.450">
    <property type="entry name" value="EAL domain"/>
    <property type="match status" value="1"/>
</dbReference>
<dbReference type="InterPro" id="IPR035919">
    <property type="entry name" value="EAL_sf"/>
</dbReference>
<dbReference type="SUPFAM" id="SSF141868">
    <property type="entry name" value="EAL domain-like"/>
    <property type="match status" value="1"/>
</dbReference>